<accession>V4B0R5</accession>
<keyword evidence="1" id="KW-0472">Membrane</keyword>
<keyword evidence="1" id="KW-0812">Transmembrane</keyword>
<sequence>MKDNVKLEYGGVKYFSCNLPYTNCYTRFTNDGSYDFSINDDSLIAIFFVRENQNDGTWSCYHGNERAYFVIDNADAPRISYITSRSISGDKNEKYEFQCKIKSQMPADVVIYSQNYLGVRKLYERKQTRITQHKITVSVRCEDRYIFCNVSNGYGPIISRSRTVYKDCPLKILGNLSTTTLSYNKSGTELKFKIYYEGYTYLSLSFYRITSDGFQEVRSNGNFSLGLIQYPIRYARIIFRNLEESDGGKYVLSLRDTSRTPYVNKLCFITLVYTGTSTTEGIDQPTTTTTSTTSITIPRDLLSTGSQFGGKTEDETNIMIYLGVAAFVIVLLLILVLVIVGVFWFIRIKRKPAASDDKVYYYFYFSS</sequence>
<gene>
    <name evidence="2" type="ORF">LOTGIDRAFT_156369</name>
</gene>
<name>V4B0R5_LOTGI</name>
<dbReference type="EMBL" id="KB199905">
    <property type="protein sequence ID" value="ESP03808.1"/>
    <property type="molecule type" value="Genomic_DNA"/>
</dbReference>
<reference evidence="2 3" key="1">
    <citation type="journal article" date="2013" name="Nature">
        <title>Insights into bilaterian evolution from three spiralian genomes.</title>
        <authorList>
            <person name="Simakov O."/>
            <person name="Marletaz F."/>
            <person name="Cho S.J."/>
            <person name="Edsinger-Gonzales E."/>
            <person name="Havlak P."/>
            <person name="Hellsten U."/>
            <person name="Kuo D.H."/>
            <person name="Larsson T."/>
            <person name="Lv J."/>
            <person name="Arendt D."/>
            <person name="Savage R."/>
            <person name="Osoegawa K."/>
            <person name="de Jong P."/>
            <person name="Grimwood J."/>
            <person name="Chapman J.A."/>
            <person name="Shapiro H."/>
            <person name="Aerts A."/>
            <person name="Otillar R.P."/>
            <person name="Terry A.Y."/>
            <person name="Boore J.L."/>
            <person name="Grigoriev I.V."/>
            <person name="Lindberg D.R."/>
            <person name="Seaver E.C."/>
            <person name="Weisblat D.A."/>
            <person name="Putnam N.H."/>
            <person name="Rokhsar D.S."/>
        </authorList>
    </citation>
    <scope>NUCLEOTIDE SEQUENCE [LARGE SCALE GENOMIC DNA]</scope>
</reference>
<protein>
    <submittedName>
        <fullName evidence="2">Uncharacterized protein</fullName>
    </submittedName>
</protein>
<feature type="transmembrane region" description="Helical" evidence="1">
    <location>
        <begin position="318"/>
        <end position="346"/>
    </location>
</feature>
<evidence type="ECO:0000256" key="1">
    <source>
        <dbReference type="SAM" id="Phobius"/>
    </source>
</evidence>
<dbReference type="AlphaFoldDB" id="V4B0R5"/>
<evidence type="ECO:0000313" key="3">
    <source>
        <dbReference type="Proteomes" id="UP000030746"/>
    </source>
</evidence>
<dbReference type="GeneID" id="20236989"/>
<evidence type="ECO:0000313" key="2">
    <source>
        <dbReference type="EMBL" id="ESP03808.1"/>
    </source>
</evidence>
<proteinExistence type="predicted"/>
<dbReference type="CTD" id="20236989"/>
<dbReference type="RefSeq" id="XP_009045290.1">
    <property type="nucleotide sequence ID" value="XM_009047042.1"/>
</dbReference>
<keyword evidence="3" id="KW-1185">Reference proteome</keyword>
<dbReference type="HOGENOM" id="CLU_754969_0_0_1"/>
<dbReference type="Proteomes" id="UP000030746">
    <property type="component" value="Unassembled WGS sequence"/>
</dbReference>
<organism evidence="2 3">
    <name type="scientific">Lottia gigantea</name>
    <name type="common">Giant owl limpet</name>
    <dbReference type="NCBI Taxonomy" id="225164"/>
    <lineage>
        <taxon>Eukaryota</taxon>
        <taxon>Metazoa</taxon>
        <taxon>Spiralia</taxon>
        <taxon>Lophotrochozoa</taxon>
        <taxon>Mollusca</taxon>
        <taxon>Gastropoda</taxon>
        <taxon>Patellogastropoda</taxon>
        <taxon>Lottioidea</taxon>
        <taxon>Lottiidae</taxon>
        <taxon>Lottia</taxon>
    </lineage>
</organism>
<dbReference type="KEGG" id="lgi:LOTGIDRAFT_156369"/>
<keyword evidence="1" id="KW-1133">Transmembrane helix</keyword>